<protein>
    <submittedName>
        <fullName evidence="1">Uncharacterized protein</fullName>
    </submittedName>
</protein>
<comment type="caution">
    <text evidence="1">The sequence shown here is derived from an EMBL/GenBank/DDBJ whole genome shotgun (WGS) entry which is preliminary data.</text>
</comment>
<organism evidence="1 2">
    <name type="scientific">Leptospira noumeaensis</name>
    <dbReference type="NCBI Taxonomy" id="2484964"/>
    <lineage>
        <taxon>Bacteria</taxon>
        <taxon>Pseudomonadati</taxon>
        <taxon>Spirochaetota</taxon>
        <taxon>Spirochaetia</taxon>
        <taxon>Leptospirales</taxon>
        <taxon>Leptospiraceae</taxon>
        <taxon>Leptospira</taxon>
    </lineage>
</organism>
<name>A0A4R9I110_9LEPT</name>
<dbReference type="OrthoDB" id="328199at2"/>
<reference evidence="1" key="1">
    <citation type="journal article" date="2019" name="PLoS Negl. Trop. Dis.">
        <title>Revisiting the worldwide diversity of Leptospira species in the environment.</title>
        <authorList>
            <person name="Vincent A.T."/>
            <person name="Schiettekatte O."/>
            <person name="Bourhy P."/>
            <person name="Veyrier F.J."/>
            <person name="Picardeau M."/>
        </authorList>
    </citation>
    <scope>NUCLEOTIDE SEQUENCE [LARGE SCALE GENOMIC DNA]</scope>
    <source>
        <strain evidence="1">201800287</strain>
    </source>
</reference>
<gene>
    <name evidence="1" type="ORF">EHQ24_18655</name>
</gene>
<keyword evidence="2" id="KW-1185">Reference proteome</keyword>
<dbReference type="EMBL" id="RQFK01000033">
    <property type="protein sequence ID" value="TGK78568.1"/>
    <property type="molecule type" value="Genomic_DNA"/>
</dbReference>
<accession>A0A4R9I110</accession>
<dbReference type="AlphaFoldDB" id="A0A4R9I110"/>
<sequence>MSKKNLLFFSTLLYVIGCTNVYSPMGIKGEKAKKQLEELRSGLSAVSLFTYLPSIINITSNSTNTTYACPTEDTAISGFTNPTSGSNFDLQSPINYIDLSVTAGGTHYFRSNESSSNLAITGKILKTNDTSAAASCSYVTGSVCGTTDLSGISISSSISTMMFVPLGSCLAIRCTTPAYIRFKQYNFELISMAGIETILSATSSPYIFESVSKIGDDTYYTKESFEKCRKEIVNYSLIEMQYSKFLSTLITEVSTCNKPQSLFQGAATSASRLTAALQGNACDLEPVNFFGF</sequence>
<evidence type="ECO:0000313" key="2">
    <source>
        <dbReference type="Proteomes" id="UP000298009"/>
    </source>
</evidence>
<dbReference type="RefSeq" id="WP_135603092.1">
    <property type="nucleotide sequence ID" value="NZ_RQFK01000033.1"/>
</dbReference>
<proteinExistence type="predicted"/>
<dbReference type="Proteomes" id="UP000298009">
    <property type="component" value="Unassembled WGS sequence"/>
</dbReference>
<evidence type="ECO:0000313" key="1">
    <source>
        <dbReference type="EMBL" id="TGK78568.1"/>
    </source>
</evidence>